<protein>
    <submittedName>
        <fullName evidence="1">(Mediterranean fruit fly) hypothetical protein</fullName>
    </submittedName>
</protein>
<name>A0A811UBR3_CERCA</name>
<comment type="caution">
    <text evidence="1">The sequence shown here is derived from an EMBL/GenBank/DDBJ whole genome shotgun (WGS) entry which is preliminary data.</text>
</comment>
<dbReference type="AlphaFoldDB" id="A0A811UBR3"/>
<accession>A0A811UBR3</accession>
<sequence>MSYFRWLCAMHYAKLARHGNALAETVNAFRLHRQQKTLACEAAAKARAEFWSRLTENVRKLRNGEVNTLRNPLQTRRLNHEQQTEVIEQEAGAANVASAENFRATAKRVIARIFRGAGEKATVPLQTTALSPLPGSTYRQTAEPSLGRLWQQQKQTNETMQQQQKQYQCNAQSGVEKCATTPQKSLAMFTLPRSRAWSEGKSPSGVQQFALQTNQKATATTNKPPQEPAVLVFTAACVQPQCKAAALCADSTTPVTRRYAHKSTEKQKAMLLPERPNILVLPELKRAEVLPKQHASYFKETFEEICVNSLKAKDNRLQVLQLLQTTPVDTRRMHSNCKISMAPEECVLAPETDSPMTLLITNELDKYKVISLPAGPDIPSNSKSHVQIKVKRDQNPNQRHVMLDRKSARQAKYLCYFSITLS</sequence>
<keyword evidence="2" id="KW-1185">Reference proteome</keyword>
<dbReference type="Proteomes" id="UP000606786">
    <property type="component" value="Unassembled WGS sequence"/>
</dbReference>
<gene>
    <name evidence="1" type="ORF">CCAP1982_LOCUS5003</name>
</gene>
<dbReference type="EMBL" id="CAJHJT010000001">
    <property type="protein sequence ID" value="CAD6996324.1"/>
    <property type="molecule type" value="Genomic_DNA"/>
</dbReference>
<reference evidence="1" key="1">
    <citation type="submission" date="2020-11" db="EMBL/GenBank/DDBJ databases">
        <authorList>
            <person name="Whitehead M."/>
        </authorList>
    </citation>
    <scope>NUCLEOTIDE SEQUENCE</scope>
    <source>
        <strain evidence="1">EGII</strain>
    </source>
</reference>
<proteinExistence type="predicted"/>
<evidence type="ECO:0000313" key="2">
    <source>
        <dbReference type="Proteomes" id="UP000606786"/>
    </source>
</evidence>
<organism evidence="1 2">
    <name type="scientific">Ceratitis capitata</name>
    <name type="common">Mediterranean fruit fly</name>
    <name type="synonym">Tephritis capitata</name>
    <dbReference type="NCBI Taxonomy" id="7213"/>
    <lineage>
        <taxon>Eukaryota</taxon>
        <taxon>Metazoa</taxon>
        <taxon>Ecdysozoa</taxon>
        <taxon>Arthropoda</taxon>
        <taxon>Hexapoda</taxon>
        <taxon>Insecta</taxon>
        <taxon>Pterygota</taxon>
        <taxon>Neoptera</taxon>
        <taxon>Endopterygota</taxon>
        <taxon>Diptera</taxon>
        <taxon>Brachycera</taxon>
        <taxon>Muscomorpha</taxon>
        <taxon>Tephritoidea</taxon>
        <taxon>Tephritidae</taxon>
        <taxon>Ceratitis</taxon>
        <taxon>Ceratitis</taxon>
    </lineage>
</organism>
<evidence type="ECO:0000313" key="1">
    <source>
        <dbReference type="EMBL" id="CAD6996324.1"/>
    </source>
</evidence>